<evidence type="ECO:0000256" key="2">
    <source>
        <dbReference type="ARBA" id="ARBA00022980"/>
    </source>
</evidence>
<dbReference type="InterPro" id="IPR028909">
    <property type="entry name" value="bL21-like"/>
</dbReference>
<evidence type="ECO:0000256" key="3">
    <source>
        <dbReference type="ARBA" id="ARBA00023274"/>
    </source>
</evidence>
<comment type="caution">
    <text evidence="6">The sequence shown here is derived from an EMBL/GenBank/DDBJ whole genome shotgun (WGS) entry which is preliminary data.</text>
</comment>
<dbReference type="GO" id="GO:1990904">
    <property type="term" value="C:ribonucleoprotein complex"/>
    <property type="evidence" value="ECO:0007669"/>
    <property type="project" value="UniProtKB-KW"/>
</dbReference>
<gene>
    <name evidence="4 6" type="primary">rplU</name>
    <name evidence="6" type="ORF">COU88_00225</name>
</gene>
<dbReference type="PANTHER" id="PTHR21349">
    <property type="entry name" value="50S RIBOSOMAL PROTEIN L21"/>
    <property type="match status" value="1"/>
</dbReference>
<keyword evidence="3 4" id="KW-0687">Ribonucleoprotein</keyword>
<dbReference type="AlphaFoldDB" id="A0A2M8KTP5"/>
<keyword evidence="4 5" id="KW-0694">RNA-binding</keyword>
<comment type="function">
    <text evidence="4 5">This protein binds to 23S rRNA in the presence of protein L20.</text>
</comment>
<reference evidence="7" key="1">
    <citation type="submission" date="2017-09" db="EMBL/GenBank/DDBJ databases">
        <title>Depth-based differentiation of microbial function through sediment-hosted aquifers and enrichment of novel symbionts in the deep terrestrial subsurface.</title>
        <authorList>
            <person name="Probst A.J."/>
            <person name="Ladd B."/>
            <person name="Jarett J.K."/>
            <person name="Geller-Mcgrath D.E."/>
            <person name="Sieber C.M.K."/>
            <person name="Emerson J.B."/>
            <person name="Anantharaman K."/>
            <person name="Thomas B.C."/>
            <person name="Malmstrom R."/>
            <person name="Stieglmeier M."/>
            <person name="Klingl A."/>
            <person name="Woyke T."/>
            <person name="Ryan C.M."/>
            <person name="Banfield J.F."/>
        </authorList>
    </citation>
    <scope>NUCLEOTIDE SEQUENCE [LARGE SCALE GENOMIC DNA]</scope>
</reference>
<dbReference type="NCBIfam" id="TIGR00061">
    <property type="entry name" value="L21"/>
    <property type="match status" value="1"/>
</dbReference>
<protein>
    <recommendedName>
        <fullName evidence="4">Large ribosomal subunit protein bL21</fullName>
    </recommendedName>
</protein>
<dbReference type="GO" id="GO:0006412">
    <property type="term" value="P:translation"/>
    <property type="evidence" value="ECO:0007669"/>
    <property type="project" value="UniProtKB-UniRule"/>
</dbReference>
<dbReference type="GO" id="GO:0005840">
    <property type="term" value="C:ribosome"/>
    <property type="evidence" value="ECO:0007669"/>
    <property type="project" value="UniProtKB-KW"/>
</dbReference>
<dbReference type="HAMAP" id="MF_01363">
    <property type="entry name" value="Ribosomal_bL21"/>
    <property type="match status" value="1"/>
</dbReference>
<comment type="subunit">
    <text evidence="4">Part of the 50S ribosomal subunit. Contacts protein L20.</text>
</comment>
<evidence type="ECO:0000313" key="6">
    <source>
        <dbReference type="EMBL" id="PJE63314.1"/>
    </source>
</evidence>
<proteinExistence type="inferred from homology"/>
<dbReference type="GO" id="GO:0019843">
    <property type="term" value="F:rRNA binding"/>
    <property type="evidence" value="ECO:0007669"/>
    <property type="project" value="UniProtKB-UniRule"/>
</dbReference>
<keyword evidence="4 5" id="KW-0699">rRNA-binding</keyword>
<dbReference type="PANTHER" id="PTHR21349:SF0">
    <property type="entry name" value="LARGE RIBOSOMAL SUBUNIT PROTEIN BL21M"/>
    <property type="match status" value="1"/>
</dbReference>
<dbReference type="Proteomes" id="UP000229554">
    <property type="component" value="Unassembled WGS sequence"/>
</dbReference>
<dbReference type="GO" id="GO:0005737">
    <property type="term" value="C:cytoplasm"/>
    <property type="evidence" value="ECO:0007669"/>
    <property type="project" value="UniProtKB-ARBA"/>
</dbReference>
<evidence type="ECO:0000313" key="7">
    <source>
        <dbReference type="Proteomes" id="UP000229554"/>
    </source>
</evidence>
<dbReference type="Pfam" id="PF00829">
    <property type="entry name" value="Ribosomal_L21p"/>
    <property type="match status" value="1"/>
</dbReference>
<organism evidence="6 7">
    <name type="scientific">Candidatus Roizmanbacteria bacterium CG10_big_fil_rev_8_21_14_0_10_39_6</name>
    <dbReference type="NCBI Taxonomy" id="1974853"/>
    <lineage>
        <taxon>Bacteria</taxon>
        <taxon>Candidatus Roizmaniibacteriota</taxon>
    </lineage>
</organism>
<evidence type="ECO:0000256" key="5">
    <source>
        <dbReference type="RuleBase" id="RU000562"/>
    </source>
</evidence>
<keyword evidence="2 4" id="KW-0689">Ribosomal protein</keyword>
<evidence type="ECO:0000256" key="4">
    <source>
        <dbReference type="HAMAP-Rule" id="MF_01363"/>
    </source>
</evidence>
<dbReference type="GO" id="GO:0003735">
    <property type="term" value="F:structural constituent of ribosome"/>
    <property type="evidence" value="ECO:0007669"/>
    <property type="project" value="InterPro"/>
</dbReference>
<evidence type="ECO:0000256" key="1">
    <source>
        <dbReference type="ARBA" id="ARBA00008563"/>
    </source>
</evidence>
<dbReference type="InterPro" id="IPR036164">
    <property type="entry name" value="bL21-like_sf"/>
</dbReference>
<dbReference type="InterPro" id="IPR001787">
    <property type="entry name" value="Ribosomal_bL21"/>
</dbReference>
<comment type="similarity">
    <text evidence="1 4 5">Belongs to the bacterial ribosomal protein bL21 family.</text>
</comment>
<dbReference type="EMBL" id="PFED01000007">
    <property type="protein sequence ID" value="PJE63314.1"/>
    <property type="molecule type" value="Genomic_DNA"/>
</dbReference>
<accession>A0A2M8KTP5</accession>
<sequence>MLYIMKPFAVIQTGGKQYLVEEGGFVVVNKIEGKEKDVITLDSVLLYAVDENTTHIGAPMLPNVKVKAVITEQGKGEKIRIARFRSKSRHRRLRGHREVLTKLSIQKIAVDKK</sequence>
<name>A0A2M8KTP5_9BACT</name>
<dbReference type="SUPFAM" id="SSF141091">
    <property type="entry name" value="L21p-like"/>
    <property type="match status" value="1"/>
</dbReference>